<comment type="caution">
    <text evidence="1">The sequence shown here is derived from an EMBL/GenBank/DDBJ whole genome shotgun (WGS) entry which is preliminary data.</text>
</comment>
<gene>
    <name evidence="1" type="ORF">RHMOL_Rhmol01G0075600</name>
</gene>
<accession>A0ACC0Q1Z8</accession>
<protein>
    <submittedName>
        <fullName evidence="1">Uncharacterized protein</fullName>
    </submittedName>
</protein>
<name>A0ACC0Q1Z8_RHOML</name>
<sequence>MGTAVRFSSQFALKKRSKRNNNVDNQISQLPDGILATILYGLSMEEAARTSILSRRWRYLWTLFSASLELDGSETLFEIEWRGKSLEFERTRFVTWVNQVLRSHQGPSVDELKNLEIYHYCNLENLEISAENLVSFQICRPGLRTRFPFKRVPFKHVPSLAEVSLVEGDYSMHVMRNLRSFSSCLIMQHERLALFLKTNEAIFSKDIPILGNLKYLELSVSRYNRESLLSCMSLLDATPSLREFTMKVGPEGETSPSREFIAMLFKITRVTDYAAKKYEYVKVVKMVGCVGSIVVEFIACVLEHVVSLEKVVVNPRITGCRMSMSFREEPMYELARERSRNVVPVLLPPGGVWLNLSYISTQSLRKLLPLSVPLHPTDPIKKS</sequence>
<evidence type="ECO:0000313" key="2">
    <source>
        <dbReference type="Proteomes" id="UP001062846"/>
    </source>
</evidence>
<keyword evidence="2" id="KW-1185">Reference proteome</keyword>
<dbReference type="EMBL" id="CM046388">
    <property type="protein sequence ID" value="KAI8570912.1"/>
    <property type="molecule type" value="Genomic_DNA"/>
</dbReference>
<reference evidence="1" key="1">
    <citation type="submission" date="2022-02" db="EMBL/GenBank/DDBJ databases">
        <title>Plant Genome Project.</title>
        <authorList>
            <person name="Zhang R.-G."/>
        </authorList>
    </citation>
    <scope>NUCLEOTIDE SEQUENCE</scope>
    <source>
        <strain evidence="1">AT1</strain>
    </source>
</reference>
<organism evidence="1 2">
    <name type="scientific">Rhododendron molle</name>
    <name type="common">Chinese azalea</name>
    <name type="synonym">Azalea mollis</name>
    <dbReference type="NCBI Taxonomy" id="49168"/>
    <lineage>
        <taxon>Eukaryota</taxon>
        <taxon>Viridiplantae</taxon>
        <taxon>Streptophyta</taxon>
        <taxon>Embryophyta</taxon>
        <taxon>Tracheophyta</taxon>
        <taxon>Spermatophyta</taxon>
        <taxon>Magnoliopsida</taxon>
        <taxon>eudicotyledons</taxon>
        <taxon>Gunneridae</taxon>
        <taxon>Pentapetalae</taxon>
        <taxon>asterids</taxon>
        <taxon>Ericales</taxon>
        <taxon>Ericaceae</taxon>
        <taxon>Ericoideae</taxon>
        <taxon>Rhodoreae</taxon>
        <taxon>Rhododendron</taxon>
    </lineage>
</organism>
<dbReference type="Proteomes" id="UP001062846">
    <property type="component" value="Chromosome 1"/>
</dbReference>
<proteinExistence type="predicted"/>
<evidence type="ECO:0000313" key="1">
    <source>
        <dbReference type="EMBL" id="KAI8570912.1"/>
    </source>
</evidence>